<proteinExistence type="predicted"/>
<dbReference type="EMBL" id="JYDQ01000014">
    <property type="protein sequence ID" value="KRY21740.1"/>
    <property type="molecule type" value="Genomic_DNA"/>
</dbReference>
<evidence type="ECO:0000313" key="1">
    <source>
        <dbReference type="EMBL" id="KRY21740.1"/>
    </source>
</evidence>
<evidence type="ECO:0000313" key="2">
    <source>
        <dbReference type="Proteomes" id="UP000054783"/>
    </source>
</evidence>
<accession>A0A0V1ABF5</accession>
<organism evidence="1 2">
    <name type="scientific">Trichinella patagoniensis</name>
    <dbReference type="NCBI Taxonomy" id="990121"/>
    <lineage>
        <taxon>Eukaryota</taxon>
        <taxon>Metazoa</taxon>
        <taxon>Ecdysozoa</taxon>
        <taxon>Nematoda</taxon>
        <taxon>Enoplea</taxon>
        <taxon>Dorylaimia</taxon>
        <taxon>Trichinellida</taxon>
        <taxon>Trichinellidae</taxon>
        <taxon>Trichinella</taxon>
    </lineage>
</organism>
<dbReference type="AlphaFoldDB" id="A0A0V1ABF5"/>
<gene>
    <name evidence="1" type="ORF">T12_9255</name>
</gene>
<reference evidence="1 2" key="1">
    <citation type="submission" date="2015-01" db="EMBL/GenBank/DDBJ databases">
        <title>Evolution of Trichinella species and genotypes.</title>
        <authorList>
            <person name="Korhonen P.K."/>
            <person name="Edoardo P."/>
            <person name="Giuseppe L.R."/>
            <person name="Gasser R.B."/>
        </authorList>
    </citation>
    <scope>NUCLEOTIDE SEQUENCE [LARGE SCALE GENOMIC DNA]</scope>
    <source>
        <strain evidence="1">ISS2496</strain>
    </source>
</reference>
<dbReference type="OrthoDB" id="10432758at2759"/>
<protein>
    <submittedName>
        <fullName evidence="1">Uncharacterized protein</fullName>
    </submittedName>
</protein>
<name>A0A0V1ABF5_9BILA</name>
<dbReference type="Proteomes" id="UP000054783">
    <property type="component" value="Unassembled WGS sequence"/>
</dbReference>
<sequence length="137" mass="15346">MHEICGRLGDRDFVVNGRSVKGANVRLWCSPLELPVDRCPGYGRRASPLAPQSPPQRRTAAVSGMCHLWNKMPRASFHSCRSRTIESNLGALVRRQTPYSHSTIRTPTIRNIIDDIQQAERRASELKINQTQNGGIV</sequence>
<comment type="caution">
    <text evidence="1">The sequence shown here is derived from an EMBL/GenBank/DDBJ whole genome shotgun (WGS) entry which is preliminary data.</text>
</comment>
<keyword evidence="2" id="KW-1185">Reference proteome</keyword>